<evidence type="ECO:0000313" key="7">
    <source>
        <dbReference type="EMBL" id="OGG42120.1"/>
    </source>
</evidence>
<protein>
    <recommendedName>
        <fullName evidence="9">ATP synthase subunit delta</fullName>
    </recommendedName>
</protein>
<evidence type="ECO:0000256" key="2">
    <source>
        <dbReference type="ARBA" id="ARBA00022448"/>
    </source>
</evidence>
<proteinExistence type="predicted"/>
<organism evidence="7 8">
    <name type="scientific">Candidatus Jorgensenbacteria bacterium RIFCSPLOWO2_01_FULL_45_25b</name>
    <dbReference type="NCBI Taxonomy" id="1798471"/>
    <lineage>
        <taxon>Bacteria</taxon>
        <taxon>Candidatus Joergenseniibacteriota</taxon>
    </lineage>
</organism>
<evidence type="ECO:0000256" key="3">
    <source>
        <dbReference type="ARBA" id="ARBA00022781"/>
    </source>
</evidence>
<evidence type="ECO:0008006" key="9">
    <source>
        <dbReference type="Google" id="ProtNLM"/>
    </source>
</evidence>
<name>A0A1F6BYY7_9BACT</name>
<dbReference type="Proteomes" id="UP000176996">
    <property type="component" value="Unassembled WGS sequence"/>
</dbReference>
<evidence type="ECO:0000256" key="5">
    <source>
        <dbReference type="ARBA" id="ARBA00023136"/>
    </source>
</evidence>
<dbReference type="STRING" id="1798471.A3A21_02820"/>
<evidence type="ECO:0000256" key="1">
    <source>
        <dbReference type="ARBA" id="ARBA00004370"/>
    </source>
</evidence>
<keyword evidence="4" id="KW-0406">Ion transport</keyword>
<keyword evidence="3" id="KW-0375">Hydrogen ion transport</keyword>
<keyword evidence="6" id="KW-0066">ATP synthesis</keyword>
<evidence type="ECO:0000313" key="8">
    <source>
        <dbReference type="Proteomes" id="UP000176996"/>
    </source>
</evidence>
<gene>
    <name evidence="7" type="ORF">A3A21_02820</name>
</gene>
<keyword evidence="5" id="KW-0472">Membrane</keyword>
<dbReference type="InterPro" id="IPR000711">
    <property type="entry name" value="ATPase_OSCP/dsu"/>
</dbReference>
<comment type="subcellular location">
    <subcellularLocation>
        <location evidence="1">Membrane</location>
    </subcellularLocation>
</comment>
<sequence>MEALRREAGDALFPLALRQGEMIGELLDKKKEQELQHAKDNKTRLGLLDSWWGGYIAPEVKNLIIILAEKRELHLIHKLTAKREEQKKVIVTTAISLSEETKEWLRKEIQETHEVGEFQFKEDKKLIGGAVIRIGDRVVDVSLKKTLQNMYSA</sequence>
<keyword evidence="2" id="KW-0813">Transport</keyword>
<dbReference type="GO" id="GO:0046933">
    <property type="term" value="F:proton-transporting ATP synthase activity, rotational mechanism"/>
    <property type="evidence" value="ECO:0007669"/>
    <property type="project" value="InterPro"/>
</dbReference>
<dbReference type="GO" id="GO:0016020">
    <property type="term" value="C:membrane"/>
    <property type="evidence" value="ECO:0007669"/>
    <property type="project" value="UniProtKB-SubCell"/>
</dbReference>
<dbReference type="PANTHER" id="PTHR11910">
    <property type="entry name" value="ATP SYNTHASE DELTA CHAIN"/>
    <property type="match status" value="1"/>
</dbReference>
<dbReference type="Pfam" id="PF00213">
    <property type="entry name" value="OSCP"/>
    <property type="match status" value="1"/>
</dbReference>
<comment type="caution">
    <text evidence="7">The sequence shown here is derived from an EMBL/GenBank/DDBJ whole genome shotgun (WGS) entry which is preliminary data.</text>
</comment>
<dbReference type="AlphaFoldDB" id="A0A1F6BYY7"/>
<reference evidence="7 8" key="1">
    <citation type="journal article" date="2016" name="Nat. Commun.">
        <title>Thousands of microbial genomes shed light on interconnected biogeochemical processes in an aquifer system.</title>
        <authorList>
            <person name="Anantharaman K."/>
            <person name="Brown C.T."/>
            <person name="Hug L.A."/>
            <person name="Sharon I."/>
            <person name="Castelle C.J."/>
            <person name="Probst A.J."/>
            <person name="Thomas B.C."/>
            <person name="Singh A."/>
            <person name="Wilkins M.J."/>
            <person name="Karaoz U."/>
            <person name="Brodie E.L."/>
            <person name="Williams K.H."/>
            <person name="Hubbard S.S."/>
            <person name="Banfield J.F."/>
        </authorList>
    </citation>
    <scope>NUCLEOTIDE SEQUENCE [LARGE SCALE GENOMIC DNA]</scope>
</reference>
<evidence type="ECO:0000256" key="6">
    <source>
        <dbReference type="ARBA" id="ARBA00023310"/>
    </source>
</evidence>
<evidence type="ECO:0000256" key="4">
    <source>
        <dbReference type="ARBA" id="ARBA00023065"/>
    </source>
</evidence>
<accession>A0A1F6BYY7</accession>
<dbReference type="EMBL" id="MFKK01000005">
    <property type="protein sequence ID" value="OGG42120.1"/>
    <property type="molecule type" value="Genomic_DNA"/>
</dbReference>